<evidence type="ECO:0000313" key="1">
    <source>
        <dbReference type="EMBL" id="PSW98392.1"/>
    </source>
</evidence>
<dbReference type="Proteomes" id="UP000241190">
    <property type="component" value="Unassembled WGS sequence"/>
</dbReference>
<comment type="caution">
    <text evidence="1">The sequence shown here is derived from an EMBL/GenBank/DDBJ whole genome shotgun (WGS) entry which is preliminary data.</text>
</comment>
<dbReference type="RefSeq" id="WP_045036099.1">
    <property type="nucleotide sequence ID" value="NZ_JZSR01000005.1"/>
</dbReference>
<accession>A0ABX5GUD5</accession>
<organism evidence="1 2">
    <name type="scientific">Photobacterium iliopiscarium</name>
    <dbReference type="NCBI Taxonomy" id="56192"/>
    <lineage>
        <taxon>Bacteria</taxon>
        <taxon>Pseudomonadati</taxon>
        <taxon>Pseudomonadota</taxon>
        <taxon>Gammaproteobacteria</taxon>
        <taxon>Vibrionales</taxon>
        <taxon>Vibrionaceae</taxon>
        <taxon>Photobacterium</taxon>
    </lineage>
</organism>
<dbReference type="Pfam" id="PF14305">
    <property type="entry name" value="ATPgrasp_TupA"/>
    <property type="match status" value="1"/>
</dbReference>
<dbReference type="InterPro" id="IPR029465">
    <property type="entry name" value="ATPgrasp_TupA"/>
</dbReference>
<evidence type="ECO:0000313" key="2">
    <source>
        <dbReference type="Proteomes" id="UP000241190"/>
    </source>
</evidence>
<proteinExistence type="predicted"/>
<keyword evidence="2" id="KW-1185">Reference proteome</keyword>
<name>A0ABX5GUD5_9GAMM</name>
<evidence type="ECO:0008006" key="3">
    <source>
        <dbReference type="Google" id="ProtNLM"/>
    </source>
</evidence>
<dbReference type="EMBL" id="PYOP01000008">
    <property type="protein sequence ID" value="PSW98392.1"/>
    <property type="molecule type" value="Genomic_DNA"/>
</dbReference>
<reference evidence="1 2" key="1">
    <citation type="submission" date="2018-03" db="EMBL/GenBank/DDBJ databases">
        <title>Whole genome sequencing of Histamine producing bacteria.</title>
        <authorList>
            <person name="Butler K."/>
        </authorList>
    </citation>
    <scope>NUCLEOTIDE SEQUENCE [LARGE SCALE GENOMIC DNA]</scope>
    <source>
        <strain evidence="1 2">ATCC 51761</strain>
    </source>
</reference>
<gene>
    <name evidence="1" type="ORF">C9J52_06565</name>
</gene>
<protein>
    <recommendedName>
        <fullName evidence="3">Glycosyltransferase</fullName>
    </recommendedName>
</protein>
<sequence length="297" mass="35459">MESLQYRLFSGVVSKLPIKLRLQLLYFRKFKKFINFTNPQTFNEKVQLKKIHDRSEYLTIGADKLASKTFVKKIAPELYIPKTLWVAKYIADFDTFPFSEMPSNYVLKANHTSQTIEFVRDGKHFSKQEMKDFASRWFKKDQSGSLGEWGYKNIPPRVFVEEFLDFNGTVPDDYKLHVIDGKVEFIQLDQGRFEQHYRNMFDRDWNELGFILNKKPRLLPVPEKPPFIDQMIEIAERIGKYYDMVRVDLYFHNNQVTFSELTMYPAAGFSKFPEEWNHKFGERWILDYPTFSQKNNK</sequence>